<keyword evidence="9" id="KW-1185">Reference proteome</keyword>
<evidence type="ECO:0000256" key="6">
    <source>
        <dbReference type="RuleBase" id="RU003512"/>
    </source>
</evidence>
<dbReference type="OrthoDB" id="9793396at2"/>
<dbReference type="EMBL" id="VDFU01000020">
    <property type="protein sequence ID" value="TNC47984.1"/>
    <property type="molecule type" value="Genomic_DNA"/>
</dbReference>
<dbReference type="InterPro" id="IPR006128">
    <property type="entry name" value="Lipoprotein_PsaA-like"/>
</dbReference>
<dbReference type="Proteomes" id="UP000305887">
    <property type="component" value="Unassembled WGS sequence"/>
</dbReference>
<reference evidence="8 9" key="1">
    <citation type="submission" date="2019-06" db="EMBL/GenBank/DDBJ databases">
        <title>YIM 131921 draft genome.</title>
        <authorList>
            <person name="Jiang L."/>
        </authorList>
    </citation>
    <scope>NUCLEOTIDE SEQUENCE [LARGE SCALE GENOMIC DNA]</scope>
    <source>
        <strain evidence="8 9">YIM 131921</strain>
    </source>
</reference>
<accession>A0A5C4MTJ3</accession>
<dbReference type="Gene3D" id="3.40.50.1980">
    <property type="entry name" value="Nitrogenase molybdenum iron protein domain"/>
    <property type="match status" value="2"/>
</dbReference>
<gene>
    <name evidence="8" type="ORF">FHG66_15190</name>
</gene>
<dbReference type="Pfam" id="PF01297">
    <property type="entry name" value="ZnuA"/>
    <property type="match status" value="1"/>
</dbReference>
<dbReference type="InterPro" id="IPR006129">
    <property type="entry name" value="AdhesinB"/>
</dbReference>
<proteinExistence type="inferred from homology"/>
<evidence type="ECO:0000256" key="2">
    <source>
        <dbReference type="ARBA" id="ARBA00011028"/>
    </source>
</evidence>
<keyword evidence="4" id="KW-0479">Metal-binding</keyword>
<comment type="caution">
    <text evidence="8">The sequence shown here is derived from an EMBL/GenBank/DDBJ whole genome shotgun (WGS) entry which is preliminary data.</text>
</comment>
<name>A0A5C4MTJ3_9RHOB</name>
<dbReference type="GO" id="GO:0030001">
    <property type="term" value="P:metal ion transport"/>
    <property type="evidence" value="ECO:0007669"/>
    <property type="project" value="InterPro"/>
</dbReference>
<comment type="subcellular location">
    <subcellularLocation>
        <location evidence="1">Cell envelope</location>
    </subcellularLocation>
</comment>
<evidence type="ECO:0000313" key="9">
    <source>
        <dbReference type="Proteomes" id="UP000305887"/>
    </source>
</evidence>
<dbReference type="InterPro" id="IPR006127">
    <property type="entry name" value="ZnuA-like"/>
</dbReference>
<evidence type="ECO:0000256" key="7">
    <source>
        <dbReference type="SAM" id="SignalP"/>
    </source>
</evidence>
<feature type="chain" id="PRO_5022900166" evidence="7">
    <location>
        <begin position="28"/>
        <end position="320"/>
    </location>
</feature>
<protein>
    <submittedName>
        <fullName evidence="8">Manganese transporter</fullName>
    </submittedName>
</protein>
<comment type="similarity">
    <text evidence="2 6">Belongs to the bacterial solute-binding protein 9 family.</text>
</comment>
<evidence type="ECO:0000256" key="4">
    <source>
        <dbReference type="ARBA" id="ARBA00022723"/>
    </source>
</evidence>
<dbReference type="AlphaFoldDB" id="A0A5C4MTJ3"/>
<dbReference type="PRINTS" id="PR00691">
    <property type="entry name" value="ADHESINB"/>
</dbReference>
<dbReference type="PRINTS" id="PR00690">
    <property type="entry name" value="ADHESNFAMILY"/>
</dbReference>
<dbReference type="GO" id="GO:0046872">
    <property type="term" value="F:metal ion binding"/>
    <property type="evidence" value="ECO:0007669"/>
    <property type="project" value="UniProtKB-KW"/>
</dbReference>
<sequence>MPPAPLRRRSVLMGLATVPLAPRLAHAQAVRDVVATTGMIADTTRVLGAESVAVRALMGPGVDPHSYRQTRSDIVALINADLTLWHGLFLEAQMEDFFGDLASRKPVVAVADSLPHDRLLGHDQYPDRFDPHVWMDPSLWSIVSDTIAEALLANGAGAAVEAALGPWQLELAALGAYAQEVLATVPAEQRVLVTAHDAFKYFGRAFDFEVQGIQGISTESEAGVARIEALVNLLVERRIRAVFVESSVSDRGLRALLEGAAARGHEVVIGGQLFSDAMGEAGTYEGTYLGMIDHNVTLVARALGGTAPQGGRIGQLGAQS</sequence>
<keyword evidence="3 6" id="KW-0813">Transport</keyword>
<evidence type="ECO:0000313" key="8">
    <source>
        <dbReference type="EMBL" id="TNC47984.1"/>
    </source>
</evidence>
<dbReference type="InterPro" id="IPR050492">
    <property type="entry name" value="Bact_metal-bind_prot9"/>
</dbReference>
<dbReference type="SUPFAM" id="SSF53807">
    <property type="entry name" value="Helical backbone' metal receptor"/>
    <property type="match status" value="1"/>
</dbReference>
<feature type="signal peptide" evidence="7">
    <location>
        <begin position="1"/>
        <end position="27"/>
    </location>
</feature>
<evidence type="ECO:0000256" key="3">
    <source>
        <dbReference type="ARBA" id="ARBA00022448"/>
    </source>
</evidence>
<keyword evidence="5 7" id="KW-0732">Signal</keyword>
<dbReference type="GO" id="GO:0007155">
    <property type="term" value="P:cell adhesion"/>
    <property type="evidence" value="ECO:0007669"/>
    <property type="project" value="InterPro"/>
</dbReference>
<evidence type="ECO:0000256" key="1">
    <source>
        <dbReference type="ARBA" id="ARBA00004196"/>
    </source>
</evidence>
<dbReference type="PANTHER" id="PTHR42953:SF1">
    <property type="entry name" value="METAL-BINDING PROTEIN HI_0362-RELATED"/>
    <property type="match status" value="1"/>
</dbReference>
<organism evidence="8 9">
    <name type="scientific">Rubellimicrobium rubrum</name>
    <dbReference type="NCBI Taxonomy" id="2585369"/>
    <lineage>
        <taxon>Bacteria</taxon>
        <taxon>Pseudomonadati</taxon>
        <taxon>Pseudomonadota</taxon>
        <taxon>Alphaproteobacteria</taxon>
        <taxon>Rhodobacterales</taxon>
        <taxon>Roseobacteraceae</taxon>
        <taxon>Rubellimicrobium</taxon>
    </lineage>
</organism>
<dbReference type="RefSeq" id="WP_139077911.1">
    <property type="nucleotide sequence ID" value="NZ_VDFU01000020.1"/>
</dbReference>
<dbReference type="GO" id="GO:0030313">
    <property type="term" value="C:cell envelope"/>
    <property type="evidence" value="ECO:0007669"/>
    <property type="project" value="UniProtKB-SubCell"/>
</dbReference>
<evidence type="ECO:0000256" key="5">
    <source>
        <dbReference type="ARBA" id="ARBA00022729"/>
    </source>
</evidence>
<dbReference type="PANTHER" id="PTHR42953">
    <property type="entry name" value="HIGH-AFFINITY ZINC UPTAKE SYSTEM PROTEIN ZNUA-RELATED"/>
    <property type="match status" value="1"/>
</dbReference>